<feature type="region of interest" description="Disordered" evidence="1">
    <location>
        <begin position="141"/>
        <end position="180"/>
    </location>
</feature>
<evidence type="ECO:0000256" key="1">
    <source>
        <dbReference type="SAM" id="MobiDB-lite"/>
    </source>
</evidence>
<dbReference type="EMBL" id="JAGDYL010000017">
    <property type="protein sequence ID" value="MBO1805655.1"/>
    <property type="molecule type" value="Genomic_DNA"/>
</dbReference>
<keyword evidence="3" id="KW-1185">Reference proteome</keyword>
<protein>
    <submittedName>
        <fullName evidence="2">Alcohol acetyltransferase</fullName>
    </submittedName>
</protein>
<feature type="compositionally biased region" description="Polar residues" evidence="1">
    <location>
        <begin position="211"/>
        <end position="222"/>
    </location>
</feature>
<dbReference type="PANTHER" id="PTHR28037">
    <property type="entry name" value="ALCOHOL O-ACETYLTRANSFERASE 1-RELATED"/>
    <property type="match status" value="1"/>
</dbReference>
<dbReference type="AlphaFoldDB" id="A0A939RUE5"/>
<sequence>MSRRAWARLDNASNIFLAARSEVDPKVFRISAEMDHEVDAELLQRALETVYDRYPLYHSVLRRGVFWYYLQASDLRPVVESETLPTCAPIYRPDRRTLLFRVLHHRRRIALEIFHALSDGTGALWFVSDLVTEYVRLRHPAPDGEERSEEGTSGKGPRVRPLAELPEPVTDPVTDPGPLHELEIDGFALHFRGRPRGAAAGTAAEGVGASDASTGESPEQSAPTTAQPTVPPTVRRTRTPRGRVHRVRGTRTPDNRPRLVELTAPADPVLALARAEGVSPTAYLTAVFFESIRRTSSGRAASRSFAASVPVNLRQFFPSTSARNFFATVRIEHVYGRGPDDIGSVARNLERQFRPKAGPEALERRLRRLVRFERMPALRIVPRPLKDVLLNLINRVNNRGLTVAISNLGRVTLPAEAEPRVGRMLFHVSAVRPQFCAMSHAGMLAISFTSPFVETDHVREFARVLTAHGIPVTVVAARVTEEELAESGADSGDPIGVRA</sequence>
<evidence type="ECO:0000313" key="3">
    <source>
        <dbReference type="Proteomes" id="UP000664398"/>
    </source>
</evidence>
<dbReference type="PANTHER" id="PTHR28037:SF1">
    <property type="entry name" value="ALCOHOL O-ACETYLTRANSFERASE 1-RELATED"/>
    <property type="match status" value="1"/>
</dbReference>
<evidence type="ECO:0000313" key="2">
    <source>
        <dbReference type="EMBL" id="MBO1805655.1"/>
    </source>
</evidence>
<dbReference type="SUPFAM" id="SSF52777">
    <property type="entry name" value="CoA-dependent acyltransferases"/>
    <property type="match status" value="1"/>
</dbReference>
<dbReference type="Proteomes" id="UP000664398">
    <property type="component" value="Unassembled WGS sequence"/>
</dbReference>
<feature type="region of interest" description="Disordered" evidence="1">
    <location>
        <begin position="198"/>
        <end position="257"/>
    </location>
</feature>
<proteinExistence type="predicted"/>
<feature type="compositionally biased region" description="Basic and acidic residues" evidence="1">
    <location>
        <begin position="141"/>
        <end position="152"/>
    </location>
</feature>
<dbReference type="InterPro" id="IPR052058">
    <property type="entry name" value="Alcohol_O-acetyltransferase"/>
</dbReference>
<reference evidence="2" key="1">
    <citation type="submission" date="2021-03" db="EMBL/GenBank/DDBJ databases">
        <title>Leucobacter chromiisoli sp. nov., isolated from chromium-containing soil of chemical plant.</title>
        <authorList>
            <person name="Xu Z."/>
        </authorList>
    </citation>
    <scope>NUCLEOTIDE SEQUENCE</scope>
    <source>
        <strain evidence="2">A2</strain>
    </source>
</reference>
<comment type="caution">
    <text evidence="2">The sequence shown here is derived from an EMBL/GenBank/DDBJ whole genome shotgun (WGS) entry which is preliminary data.</text>
</comment>
<feature type="compositionally biased region" description="Low complexity" evidence="1">
    <location>
        <begin position="198"/>
        <end position="209"/>
    </location>
</feature>
<gene>
    <name evidence="2" type="ORF">J4H91_10050</name>
</gene>
<name>A0A939RUE5_9MICO</name>
<accession>A0A939RUE5</accession>
<feature type="compositionally biased region" description="Basic residues" evidence="1">
    <location>
        <begin position="235"/>
        <end position="249"/>
    </location>
</feature>
<organism evidence="2 3">
    <name type="scientific">Leucobacter ruminantium</name>
    <dbReference type="NCBI Taxonomy" id="1289170"/>
    <lineage>
        <taxon>Bacteria</taxon>
        <taxon>Bacillati</taxon>
        <taxon>Actinomycetota</taxon>
        <taxon>Actinomycetes</taxon>
        <taxon>Micrococcales</taxon>
        <taxon>Microbacteriaceae</taxon>
        <taxon>Leucobacter</taxon>
    </lineage>
</organism>
<dbReference type="RefSeq" id="WP_208046131.1">
    <property type="nucleotide sequence ID" value="NZ_JAGDYL010000017.1"/>
</dbReference>
<feature type="compositionally biased region" description="Low complexity" evidence="1">
    <location>
        <begin position="223"/>
        <end position="234"/>
    </location>
</feature>